<feature type="region of interest" description="Disordered" evidence="7">
    <location>
        <begin position="1"/>
        <end position="21"/>
    </location>
</feature>
<keyword evidence="8" id="KW-0472">Membrane</keyword>
<evidence type="ECO:0000313" key="10">
    <source>
        <dbReference type="Proteomes" id="UP000371041"/>
    </source>
</evidence>
<name>A0A5Q3Q9V2_9PSEU</name>
<evidence type="ECO:0000256" key="2">
    <source>
        <dbReference type="ARBA" id="ARBA00005874"/>
    </source>
</evidence>
<accession>A0A5Q3Q9V2</accession>
<evidence type="ECO:0000256" key="1">
    <source>
        <dbReference type="ARBA" id="ARBA00000697"/>
    </source>
</evidence>
<dbReference type="EC" id="2.3.1.20" evidence="4"/>
<dbReference type="AlphaFoldDB" id="A0A5Q3Q9V2"/>
<dbReference type="InterPro" id="IPR006311">
    <property type="entry name" value="TAT_signal"/>
</dbReference>
<protein>
    <recommendedName>
        <fullName evidence="5">Acyl-CoA:diacylglycerol acyltransferase</fullName>
        <ecNumber evidence="3">2.3.1.122</ecNumber>
        <ecNumber evidence="4">2.3.1.20</ecNumber>
    </recommendedName>
</protein>
<comment type="catalytic activity">
    <reaction evidence="6">
        <text>an acyl-CoA + a 1,2-diacyl-sn-glycerol = a triacyl-sn-glycerol + CoA</text>
        <dbReference type="Rhea" id="RHEA:10868"/>
        <dbReference type="ChEBI" id="CHEBI:17815"/>
        <dbReference type="ChEBI" id="CHEBI:57287"/>
        <dbReference type="ChEBI" id="CHEBI:58342"/>
        <dbReference type="ChEBI" id="CHEBI:64615"/>
        <dbReference type="EC" id="2.3.1.20"/>
    </reaction>
</comment>
<dbReference type="Proteomes" id="UP000371041">
    <property type="component" value="Chromosome"/>
</dbReference>
<reference evidence="10" key="1">
    <citation type="submission" date="2019-11" db="EMBL/GenBank/DDBJ databases">
        <title>The complete genome sequence of Saccharopolyspora sp. E2A.</title>
        <authorList>
            <person name="Zhang G."/>
        </authorList>
    </citation>
    <scope>NUCLEOTIDE SEQUENCE [LARGE SCALE GENOMIC DNA]</scope>
    <source>
        <strain evidence="10">E2A</strain>
    </source>
</reference>
<evidence type="ECO:0000313" key="9">
    <source>
        <dbReference type="EMBL" id="QGK70640.1"/>
    </source>
</evidence>
<dbReference type="Pfam" id="PF00756">
    <property type="entry name" value="Esterase"/>
    <property type="match status" value="1"/>
</dbReference>
<dbReference type="PROSITE" id="PS51318">
    <property type="entry name" value="TAT"/>
    <property type="match status" value="1"/>
</dbReference>
<dbReference type="InterPro" id="IPR029058">
    <property type="entry name" value="AB_hydrolase_fold"/>
</dbReference>
<feature type="transmembrane region" description="Helical" evidence="8">
    <location>
        <begin position="32"/>
        <end position="54"/>
    </location>
</feature>
<keyword evidence="8" id="KW-0812">Transmembrane</keyword>
<evidence type="ECO:0000256" key="3">
    <source>
        <dbReference type="ARBA" id="ARBA00012820"/>
    </source>
</evidence>
<dbReference type="GO" id="GO:0050348">
    <property type="term" value="F:trehalose O-mycolyltransferase activity"/>
    <property type="evidence" value="ECO:0007669"/>
    <property type="project" value="UniProtKB-EC"/>
</dbReference>
<organism evidence="9 10">
    <name type="scientific">Allosaccharopolyspora coralli</name>
    <dbReference type="NCBI Taxonomy" id="2665642"/>
    <lineage>
        <taxon>Bacteria</taxon>
        <taxon>Bacillati</taxon>
        <taxon>Actinomycetota</taxon>
        <taxon>Actinomycetes</taxon>
        <taxon>Pseudonocardiales</taxon>
        <taxon>Pseudonocardiaceae</taxon>
        <taxon>Allosaccharopolyspora</taxon>
    </lineage>
</organism>
<dbReference type="SUPFAM" id="SSF53474">
    <property type="entry name" value="alpha/beta-Hydrolases"/>
    <property type="match status" value="1"/>
</dbReference>
<dbReference type="InterPro" id="IPR000801">
    <property type="entry name" value="Esterase-like"/>
</dbReference>
<evidence type="ECO:0000256" key="4">
    <source>
        <dbReference type="ARBA" id="ARBA00013244"/>
    </source>
</evidence>
<dbReference type="Gene3D" id="3.40.50.1820">
    <property type="entry name" value="alpha/beta hydrolase"/>
    <property type="match status" value="1"/>
</dbReference>
<keyword evidence="8" id="KW-1133">Transmembrane helix</keyword>
<keyword evidence="10" id="KW-1185">Reference proteome</keyword>
<sequence>MGRGPCGRVRSVRAGHESERHVRDRTVGRRRFLAWAAGLAAGGVAAGCSAPAAAPGPQATPPLRLPAPEIWPPAEPAPQITPENTPTTITELVYSEFRQASVGLTVTYPSGVTNTENLPMVLSLHGRDGPVPTATPFGTLAAMESEYQAGTIPAFGFVSVDGGYNAYWNNGSLNGELMSMIQDEIPRWLLERGLGEAGTGLPYACVGLSTGGFGAACYAIERNRRGIPLEAVGLLAPALMTDWKEVEVRQAFPSEQVWRSHDPLLRLDELGDVPVAVWIGDKDHFFDGTMQLVAGHENTPVVTILPGAHDGSVFDATGLEAVHFLSRDKPVEG</sequence>
<dbReference type="EC" id="2.3.1.122" evidence="3"/>
<gene>
    <name evidence="9" type="ORF">GIY23_14955</name>
</gene>
<evidence type="ECO:0000256" key="5">
    <source>
        <dbReference type="ARBA" id="ARBA00032572"/>
    </source>
</evidence>
<comment type="similarity">
    <text evidence="2">Belongs to the mycobacterial A85 antigen family.</text>
</comment>
<dbReference type="GO" id="GO:0004144">
    <property type="term" value="F:diacylglycerol O-acyltransferase activity"/>
    <property type="evidence" value="ECO:0007669"/>
    <property type="project" value="UniProtKB-EC"/>
</dbReference>
<evidence type="ECO:0000256" key="6">
    <source>
        <dbReference type="ARBA" id="ARBA00048109"/>
    </source>
</evidence>
<comment type="catalytic activity">
    <reaction evidence="1">
        <text>2 alpha,alpha'-trehalose 6-mycolate = alpha,alpha'-trehalose 6,6'-bismycolate + alpha,alpha-trehalose</text>
        <dbReference type="Rhea" id="RHEA:23472"/>
        <dbReference type="ChEBI" id="CHEBI:16551"/>
        <dbReference type="ChEBI" id="CHEBI:18195"/>
        <dbReference type="ChEBI" id="CHEBI:18234"/>
        <dbReference type="EC" id="2.3.1.122"/>
    </reaction>
</comment>
<dbReference type="EMBL" id="CP045929">
    <property type="protein sequence ID" value="QGK70640.1"/>
    <property type="molecule type" value="Genomic_DNA"/>
</dbReference>
<dbReference type="KEGG" id="sace:GIY23_14955"/>
<proteinExistence type="inferred from homology"/>
<evidence type="ECO:0000256" key="8">
    <source>
        <dbReference type="SAM" id="Phobius"/>
    </source>
</evidence>
<evidence type="ECO:0000256" key="7">
    <source>
        <dbReference type="SAM" id="MobiDB-lite"/>
    </source>
</evidence>